<accession>A0AA40BZ40</accession>
<sequence length="386" mass="45404">MNDIQKIEHLTKRCSDLLSDMKRHERESIKNKKRGDQLQKDKDSTRTELNKTTSLKEKLEKLCRELQKENNKLKNENKTLSDTQVRSQNSWDERYSGLLRRMDDYQEEKDNPRKQVVDMEMDEFFRQRFKSLIEQYELRELHFHSQMRTKELEVQYNLARFEREKKNYESELARSRQLNSQVQTFSKTETELRQQLNVYVEKFKQVEDTLNNSNDLFLTFRKEMEDMSKKTKRLERENDNLKRKHEQVNGNILKMAEERNKNLGEIEDLKKKLDKLNGIIKQMQQQGRGIPQGMTGPVENGFVGAEGDLEGDESDYEDDYDEGEDEEVSDDGEEYDDETEDEAHHPSQPSQAKPQAYGPERPPPTTVTTVHGTATATTVTAANGHR</sequence>
<dbReference type="Gene3D" id="1.10.287.950">
    <property type="entry name" value="Methyl-accepting chemotaxis protein"/>
    <property type="match status" value="1"/>
</dbReference>
<dbReference type="PANTHER" id="PTHR16127">
    <property type="entry name" value="TAXILIN"/>
    <property type="match status" value="1"/>
</dbReference>
<dbReference type="EMBL" id="JAULSU010000004">
    <property type="protein sequence ID" value="KAK0619296.1"/>
    <property type="molecule type" value="Genomic_DNA"/>
</dbReference>
<evidence type="ECO:0000313" key="5">
    <source>
        <dbReference type="Proteomes" id="UP001175000"/>
    </source>
</evidence>
<keyword evidence="2" id="KW-0175">Coiled coil</keyword>
<feature type="region of interest" description="Disordered" evidence="3">
    <location>
        <begin position="21"/>
        <end position="50"/>
    </location>
</feature>
<reference evidence="4" key="1">
    <citation type="submission" date="2023-06" db="EMBL/GenBank/DDBJ databases">
        <title>Genome-scale phylogeny and comparative genomics of the fungal order Sordariales.</title>
        <authorList>
            <consortium name="Lawrence Berkeley National Laboratory"/>
            <person name="Hensen N."/>
            <person name="Bonometti L."/>
            <person name="Westerberg I."/>
            <person name="Brannstrom I.O."/>
            <person name="Guillou S."/>
            <person name="Cros-Aarteil S."/>
            <person name="Calhoun S."/>
            <person name="Haridas S."/>
            <person name="Kuo A."/>
            <person name="Mondo S."/>
            <person name="Pangilinan J."/>
            <person name="Riley R."/>
            <person name="Labutti K."/>
            <person name="Andreopoulos B."/>
            <person name="Lipzen A."/>
            <person name="Chen C."/>
            <person name="Yanf M."/>
            <person name="Daum C."/>
            <person name="Ng V."/>
            <person name="Clum A."/>
            <person name="Steindorff A."/>
            <person name="Ohm R."/>
            <person name="Martin F."/>
            <person name="Silar P."/>
            <person name="Natvig D."/>
            <person name="Lalanne C."/>
            <person name="Gautier V."/>
            <person name="Ament-Velasquez S.L."/>
            <person name="Kruys A."/>
            <person name="Hutchinson M.I."/>
            <person name="Powell A.J."/>
            <person name="Barry K."/>
            <person name="Miller A.N."/>
            <person name="Grigoriev I.V."/>
            <person name="Debuchy R."/>
            <person name="Gladieux P."/>
            <person name="Thoren M.H."/>
            <person name="Johannesson H."/>
        </authorList>
    </citation>
    <scope>NUCLEOTIDE SEQUENCE</scope>
    <source>
        <strain evidence="4">CBS 606.72</strain>
    </source>
</reference>
<dbReference type="Proteomes" id="UP001175000">
    <property type="component" value="Unassembled WGS sequence"/>
</dbReference>
<dbReference type="PANTHER" id="PTHR16127:SF13">
    <property type="entry name" value="GH01188P"/>
    <property type="match status" value="1"/>
</dbReference>
<evidence type="ECO:0000256" key="2">
    <source>
        <dbReference type="SAM" id="Coils"/>
    </source>
</evidence>
<dbReference type="AlphaFoldDB" id="A0AA40BZ40"/>
<name>A0AA40BZ40_9PEZI</name>
<proteinExistence type="inferred from homology"/>
<keyword evidence="5" id="KW-1185">Reference proteome</keyword>
<gene>
    <name evidence="4" type="ORF">B0T14DRAFT_205063</name>
</gene>
<protein>
    <submittedName>
        <fullName evidence="4">Myosin-like coiled-coil protein-domain-containing protein</fullName>
    </submittedName>
</protein>
<feature type="compositionally biased region" description="Acidic residues" evidence="3">
    <location>
        <begin position="307"/>
        <end position="341"/>
    </location>
</feature>
<comment type="caution">
    <text evidence="4">The sequence shown here is derived from an EMBL/GenBank/DDBJ whole genome shotgun (WGS) entry which is preliminary data.</text>
</comment>
<feature type="coiled-coil region" evidence="2">
    <location>
        <begin position="151"/>
        <end position="178"/>
    </location>
</feature>
<evidence type="ECO:0000256" key="1">
    <source>
        <dbReference type="ARBA" id="ARBA00009550"/>
    </source>
</evidence>
<comment type="similarity">
    <text evidence="1">Belongs to the taxilin family.</text>
</comment>
<organism evidence="4 5">
    <name type="scientific">Immersiella caudata</name>
    <dbReference type="NCBI Taxonomy" id="314043"/>
    <lineage>
        <taxon>Eukaryota</taxon>
        <taxon>Fungi</taxon>
        <taxon>Dikarya</taxon>
        <taxon>Ascomycota</taxon>
        <taxon>Pezizomycotina</taxon>
        <taxon>Sordariomycetes</taxon>
        <taxon>Sordariomycetidae</taxon>
        <taxon>Sordariales</taxon>
        <taxon>Lasiosphaeriaceae</taxon>
        <taxon>Immersiella</taxon>
    </lineage>
</organism>
<dbReference type="GO" id="GO:0019905">
    <property type="term" value="F:syntaxin binding"/>
    <property type="evidence" value="ECO:0007669"/>
    <property type="project" value="InterPro"/>
</dbReference>
<evidence type="ECO:0000313" key="4">
    <source>
        <dbReference type="EMBL" id="KAK0619296.1"/>
    </source>
</evidence>
<feature type="region of interest" description="Disordered" evidence="3">
    <location>
        <begin position="284"/>
        <end position="386"/>
    </location>
</feature>
<feature type="compositionally biased region" description="Low complexity" evidence="3">
    <location>
        <begin position="366"/>
        <end position="386"/>
    </location>
</feature>
<evidence type="ECO:0000256" key="3">
    <source>
        <dbReference type="SAM" id="MobiDB-lite"/>
    </source>
</evidence>
<dbReference type="Pfam" id="PF09728">
    <property type="entry name" value="Taxilin"/>
    <property type="match status" value="1"/>
</dbReference>
<dbReference type="InterPro" id="IPR026183">
    <property type="entry name" value="Taxilin_fam"/>
</dbReference>